<dbReference type="Gene3D" id="3.40.50.300">
    <property type="entry name" value="P-loop containing nucleotide triphosphate hydrolases"/>
    <property type="match status" value="1"/>
</dbReference>
<comment type="similarity">
    <text evidence="1">Belongs to the ABC transporter superfamily.</text>
</comment>
<evidence type="ECO:0000256" key="3">
    <source>
        <dbReference type="ARBA" id="ARBA00022741"/>
    </source>
</evidence>
<dbReference type="PANTHER" id="PTHR43335:SF4">
    <property type="entry name" value="ABC TRANSPORTER, ATP-BINDING PROTEIN"/>
    <property type="match status" value="1"/>
</dbReference>
<evidence type="ECO:0000313" key="6">
    <source>
        <dbReference type="EMBL" id="TQS43363.1"/>
    </source>
</evidence>
<evidence type="ECO:0000259" key="5">
    <source>
        <dbReference type="PROSITE" id="PS50893"/>
    </source>
</evidence>
<reference evidence="6 7" key="1">
    <citation type="submission" date="2019-07" db="EMBL/GenBank/DDBJ databases">
        <title>Cryptosporangium phraense sp. nov., isolated from plant litter.</title>
        <authorList>
            <person name="Suriyachadkun C."/>
        </authorList>
    </citation>
    <scope>NUCLEOTIDE SEQUENCE [LARGE SCALE GENOMIC DNA]</scope>
    <source>
        <strain evidence="6 7">A-T 5661</strain>
    </source>
</reference>
<dbReference type="SMART" id="SM00382">
    <property type="entry name" value="AAA"/>
    <property type="match status" value="1"/>
</dbReference>
<evidence type="ECO:0000256" key="2">
    <source>
        <dbReference type="ARBA" id="ARBA00022448"/>
    </source>
</evidence>
<dbReference type="Pfam" id="PF00005">
    <property type="entry name" value="ABC_tran"/>
    <property type="match status" value="1"/>
</dbReference>
<dbReference type="GO" id="GO:0005524">
    <property type="term" value="F:ATP binding"/>
    <property type="evidence" value="ECO:0007669"/>
    <property type="project" value="UniProtKB-KW"/>
</dbReference>
<evidence type="ECO:0000313" key="7">
    <source>
        <dbReference type="Proteomes" id="UP000317982"/>
    </source>
</evidence>
<dbReference type="Proteomes" id="UP000317982">
    <property type="component" value="Unassembled WGS sequence"/>
</dbReference>
<evidence type="ECO:0000256" key="1">
    <source>
        <dbReference type="ARBA" id="ARBA00005417"/>
    </source>
</evidence>
<proteinExistence type="inferred from homology"/>
<dbReference type="AlphaFoldDB" id="A0A545APZ3"/>
<comment type="caution">
    <text evidence="6">The sequence shown here is derived from an EMBL/GenBank/DDBJ whole genome shotgun (WGS) entry which is preliminary data.</text>
</comment>
<keyword evidence="7" id="KW-1185">Reference proteome</keyword>
<feature type="domain" description="ABC transporter" evidence="5">
    <location>
        <begin position="2"/>
        <end position="229"/>
    </location>
</feature>
<name>A0A545APZ3_9ACTN</name>
<dbReference type="InParanoid" id="A0A545APZ3"/>
<dbReference type="OrthoDB" id="5116176at2"/>
<dbReference type="SUPFAM" id="SSF52540">
    <property type="entry name" value="P-loop containing nucleoside triphosphate hydrolases"/>
    <property type="match status" value="1"/>
</dbReference>
<dbReference type="EMBL" id="VIRS01000013">
    <property type="protein sequence ID" value="TQS43363.1"/>
    <property type="molecule type" value="Genomic_DNA"/>
</dbReference>
<gene>
    <name evidence="6" type="ORF">FL583_19205</name>
</gene>
<organism evidence="6 7">
    <name type="scientific">Cryptosporangium phraense</name>
    <dbReference type="NCBI Taxonomy" id="2593070"/>
    <lineage>
        <taxon>Bacteria</taxon>
        <taxon>Bacillati</taxon>
        <taxon>Actinomycetota</taxon>
        <taxon>Actinomycetes</taxon>
        <taxon>Cryptosporangiales</taxon>
        <taxon>Cryptosporangiaceae</taxon>
        <taxon>Cryptosporangium</taxon>
    </lineage>
</organism>
<dbReference type="PROSITE" id="PS50893">
    <property type="entry name" value="ABC_TRANSPORTER_2"/>
    <property type="match status" value="1"/>
</dbReference>
<dbReference type="PANTHER" id="PTHR43335">
    <property type="entry name" value="ABC TRANSPORTER, ATP-BINDING PROTEIN"/>
    <property type="match status" value="1"/>
</dbReference>
<dbReference type="InterPro" id="IPR003439">
    <property type="entry name" value="ABC_transporter-like_ATP-bd"/>
</dbReference>
<dbReference type="InterPro" id="IPR003593">
    <property type="entry name" value="AAA+_ATPase"/>
</dbReference>
<dbReference type="GO" id="GO:0016887">
    <property type="term" value="F:ATP hydrolysis activity"/>
    <property type="evidence" value="ECO:0007669"/>
    <property type="project" value="InterPro"/>
</dbReference>
<protein>
    <submittedName>
        <fullName evidence="6">ATP-binding cassette domain-containing protein</fullName>
    </submittedName>
</protein>
<keyword evidence="4 6" id="KW-0067">ATP-binding</keyword>
<sequence>MIEADALSKSYRRNRAVTQLSLRVEAGQICALLGPNGAGKTTTMRMLVGLTEPDAGSVRIAGSPVRLGAAVLGRVGALIDGPALVPHLSGIANLRLLWAASRRAWPPPALDEAVELAGLGRAIDRKVKGYSAGMKQRLMLAHAVMRSPDVFVLDEPATGLDPAEVRALRQYLAARSAAGAAVLISSHQLAEVQLLASHIVVVVGGRLVMAGPLDDLLADGDGSLEDVYLALTEGSEHAAF</sequence>
<evidence type="ECO:0000256" key="4">
    <source>
        <dbReference type="ARBA" id="ARBA00022840"/>
    </source>
</evidence>
<keyword evidence="2" id="KW-0813">Transport</keyword>
<accession>A0A545APZ3</accession>
<dbReference type="InterPro" id="IPR027417">
    <property type="entry name" value="P-loop_NTPase"/>
</dbReference>
<keyword evidence="3" id="KW-0547">Nucleotide-binding</keyword>
<dbReference type="RefSeq" id="WP_142706061.1">
    <property type="nucleotide sequence ID" value="NZ_VIRS01000013.1"/>
</dbReference>